<organism evidence="2 3">
    <name type="scientific">Mauremys mutica</name>
    <name type="common">yellowpond turtle</name>
    <dbReference type="NCBI Taxonomy" id="74926"/>
    <lineage>
        <taxon>Eukaryota</taxon>
        <taxon>Metazoa</taxon>
        <taxon>Chordata</taxon>
        <taxon>Craniata</taxon>
        <taxon>Vertebrata</taxon>
        <taxon>Euteleostomi</taxon>
        <taxon>Archelosauria</taxon>
        <taxon>Testudinata</taxon>
        <taxon>Testudines</taxon>
        <taxon>Cryptodira</taxon>
        <taxon>Durocryptodira</taxon>
        <taxon>Testudinoidea</taxon>
        <taxon>Geoemydidae</taxon>
        <taxon>Geoemydinae</taxon>
        <taxon>Mauremys</taxon>
    </lineage>
</organism>
<dbReference type="AlphaFoldDB" id="A0A9D3WVB5"/>
<gene>
    <name evidence="2" type="ORF">KIL84_003491</name>
</gene>
<proteinExistence type="predicted"/>
<accession>A0A9D3WVB5</accession>
<comment type="caution">
    <text evidence="2">The sequence shown here is derived from an EMBL/GenBank/DDBJ whole genome shotgun (WGS) entry which is preliminary data.</text>
</comment>
<evidence type="ECO:0000313" key="3">
    <source>
        <dbReference type="Proteomes" id="UP000827986"/>
    </source>
</evidence>
<feature type="region of interest" description="Disordered" evidence="1">
    <location>
        <begin position="14"/>
        <end position="79"/>
    </location>
</feature>
<protein>
    <submittedName>
        <fullName evidence="2">Uncharacterized protein</fullName>
    </submittedName>
</protein>
<dbReference type="EMBL" id="JAHDVG010000486">
    <property type="protein sequence ID" value="KAH1168008.1"/>
    <property type="molecule type" value="Genomic_DNA"/>
</dbReference>
<keyword evidence="3" id="KW-1185">Reference proteome</keyword>
<sequence length="103" mass="10852">MWCRTGLPESWELADAGSPLASGGDVQRGQIRQPQRPALGSPQSECGGSMLSHLGKLQPPEGSSCAELSQPSGAAWGSGWRTGSWVLGEREGNWWMGGELQSG</sequence>
<reference evidence="2" key="1">
    <citation type="submission" date="2021-09" db="EMBL/GenBank/DDBJ databases">
        <title>The genome of Mauremys mutica provides insights into the evolution of semi-aquatic lifestyle.</title>
        <authorList>
            <person name="Gong S."/>
            <person name="Gao Y."/>
        </authorList>
    </citation>
    <scope>NUCLEOTIDE SEQUENCE</scope>
    <source>
        <strain evidence="2">MM-2020</strain>
        <tissue evidence="2">Muscle</tissue>
    </source>
</reference>
<evidence type="ECO:0000256" key="1">
    <source>
        <dbReference type="SAM" id="MobiDB-lite"/>
    </source>
</evidence>
<name>A0A9D3WVB5_9SAUR</name>
<dbReference type="Proteomes" id="UP000827986">
    <property type="component" value="Unassembled WGS sequence"/>
</dbReference>
<evidence type="ECO:0000313" key="2">
    <source>
        <dbReference type="EMBL" id="KAH1168008.1"/>
    </source>
</evidence>